<evidence type="ECO:0000313" key="2">
    <source>
        <dbReference type="EMBL" id="CAB3983177.1"/>
    </source>
</evidence>
<dbReference type="PANTHER" id="PTHR37984:SF5">
    <property type="entry name" value="PROTEIN NYNRIN-LIKE"/>
    <property type="match status" value="1"/>
</dbReference>
<dbReference type="PANTHER" id="PTHR37984">
    <property type="entry name" value="PROTEIN CBG26694"/>
    <property type="match status" value="1"/>
</dbReference>
<evidence type="ECO:0000256" key="1">
    <source>
        <dbReference type="ARBA" id="ARBA00023268"/>
    </source>
</evidence>
<sequence>MTSRVQLQEVVKQYEHIFNDVPGNANIIEHEVKLTADEPIRSKPYTIPYNVRESLKKYFRDMINERKTALTEFASTSTKTWEQHLVGFDEVFSRLASAGFTARPTKCVLGAESIEFIPNYAAKAVPLSDLTNKSQPNQVVWSDAQEKAYSALKTELTSFAILWLPDNTKPFTPRTDASDTGLGAVLLQEHDGKLSPVTYASRKLTESDFSTTEL</sequence>
<reference evidence="2" key="1">
    <citation type="submission" date="2020-04" db="EMBL/GenBank/DDBJ databases">
        <authorList>
            <person name="Alioto T."/>
            <person name="Alioto T."/>
            <person name="Gomez Garrido J."/>
        </authorList>
    </citation>
    <scope>NUCLEOTIDE SEQUENCE</scope>
    <source>
        <strain evidence="2">A484AB</strain>
    </source>
</reference>
<evidence type="ECO:0000313" key="3">
    <source>
        <dbReference type="Proteomes" id="UP001152795"/>
    </source>
</evidence>
<dbReference type="InterPro" id="IPR041577">
    <property type="entry name" value="RT_RNaseH_2"/>
</dbReference>
<dbReference type="Proteomes" id="UP001152795">
    <property type="component" value="Unassembled WGS sequence"/>
</dbReference>
<dbReference type="AlphaFoldDB" id="A0A6S7FZS7"/>
<dbReference type="InterPro" id="IPR043128">
    <property type="entry name" value="Rev_trsase/Diguanyl_cyclase"/>
</dbReference>
<organism evidence="2 3">
    <name type="scientific">Paramuricea clavata</name>
    <name type="common">Red gorgonian</name>
    <name type="synonym">Violescent sea-whip</name>
    <dbReference type="NCBI Taxonomy" id="317549"/>
    <lineage>
        <taxon>Eukaryota</taxon>
        <taxon>Metazoa</taxon>
        <taxon>Cnidaria</taxon>
        <taxon>Anthozoa</taxon>
        <taxon>Octocorallia</taxon>
        <taxon>Malacalcyonacea</taxon>
        <taxon>Plexauridae</taxon>
        <taxon>Paramuricea</taxon>
    </lineage>
</organism>
<dbReference type="GO" id="GO:0003824">
    <property type="term" value="F:catalytic activity"/>
    <property type="evidence" value="ECO:0007669"/>
    <property type="project" value="UniProtKB-KW"/>
</dbReference>
<dbReference type="OrthoDB" id="8060624at2759"/>
<accession>A0A6S7FZS7</accession>
<protein>
    <submittedName>
        <fullName evidence="2">Uncharacterized protein</fullName>
    </submittedName>
</protein>
<comment type="caution">
    <text evidence="2">The sequence shown here is derived from an EMBL/GenBank/DDBJ whole genome shotgun (WGS) entry which is preliminary data.</text>
</comment>
<dbReference type="InterPro" id="IPR050951">
    <property type="entry name" value="Retrovirus_Pol_polyprotein"/>
</dbReference>
<keyword evidence="3" id="KW-1185">Reference proteome</keyword>
<name>A0A6S7FZS7_PARCT</name>
<dbReference type="Pfam" id="PF17919">
    <property type="entry name" value="RT_RNaseH_2"/>
    <property type="match status" value="1"/>
</dbReference>
<dbReference type="SUPFAM" id="SSF56672">
    <property type="entry name" value="DNA/RNA polymerases"/>
    <property type="match status" value="1"/>
</dbReference>
<keyword evidence="1" id="KW-0511">Multifunctional enzyme</keyword>
<gene>
    <name evidence="2" type="ORF">PACLA_8A047951</name>
</gene>
<dbReference type="Gene3D" id="3.10.20.370">
    <property type="match status" value="1"/>
</dbReference>
<dbReference type="EMBL" id="CACRXK020000585">
    <property type="protein sequence ID" value="CAB3983177.1"/>
    <property type="molecule type" value="Genomic_DNA"/>
</dbReference>
<proteinExistence type="predicted"/>
<dbReference type="Gene3D" id="3.30.70.270">
    <property type="match status" value="2"/>
</dbReference>
<dbReference type="InterPro" id="IPR043502">
    <property type="entry name" value="DNA/RNA_pol_sf"/>
</dbReference>